<reference evidence="2 3" key="1">
    <citation type="submission" date="2019-10" db="EMBL/GenBank/DDBJ databases">
        <title>Taxonomy of Antarctic Massilia spp.: description of Massilia rubra sp. nov., Massilia aquatica sp. nov., Massilia mucilaginosa sp. nov., Massilia frigida sp. nov. isolated from streams, lakes and regoliths.</title>
        <authorList>
            <person name="Holochova P."/>
            <person name="Sedlacek I."/>
            <person name="Kralova S."/>
            <person name="Maslanova I."/>
            <person name="Busse H.-J."/>
            <person name="Stankova E."/>
            <person name="Vrbovska V."/>
            <person name="Kovarovic V."/>
            <person name="Bartak M."/>
            <person name="Svec P."/>
            <person name="Pantucek R."/>
        </authorList>
    </citation>
    <scope>NUCLEOTIDE SEQUENCE [LARGE SCALE GENOMIC DNA]</scope>
    <source>
        <strain evidence="2 3">CCM 8695</strain>
    </source>
</reference>
<dbReference type="Pfam" id="PF06674">
    <property type="entry name" value="DUF1176"/>
    <property type="match status" value="1"/>
</dbReference>
<gene>
    <name evidence="2" type="ORF">F2P44_00625</name>
</gene>
<keyword evidence="1" id="KW-0732">Signal</keyword>
<feature type="chain" id="PRO_5045814018" evidence="1">
    <location>
        <begin position="21"/>
        <end position="337"/>
    </location>
</feature>
<evidence type="ECO:0000313" key="2">
    <source>
        <dbReference type="EMBL" id="NHZ77811.1"/>
    </source>
</evidence>
<organism evidence="2 3">
    <name type="scientific">Massilia frigida</name>
    <dbReference type="NCBI Taxonomy" id="2609281"/>
    <lineage>
        <taxon>Bacteria</taxon>
        <taxon>Pseudomonadati</taxon>
        <taxon>Pseudomonadota</taxon>
        <taxon>Betaproteobacteria</taxon>
        <taxon>Burkholderiales</taxon>
        <taxon>Oxalobacteraceae</taxon>
        <taxon>Telluria group</taxon>
        <taxon>Massilia</taxon>
    </lineage>
</organism>
<name>A0ABX0N664_9BURK</name>
<evidence type="ECO:0000256" key="1">
    <source>
        <dbReference type="SAM" id="SignalP"/>
    </source>
</evidence>
<dbReference type="Proteomes" id="UP000621455">
    <property type="component" value="Unassembled WGS sequence"/>
</dbReference>
<dbReference type="RefSeq" id="WP_167084073.1">
    <property type="nucleotide sequence ID" value="NZ_WHJG01000001.1"/>
</dbReference>
<accession>A0ABX0N664</accession>
<protein>
    <submittedName>
        <fullName evidence="2">DUF1176 domain-containing protein</fullName>
    </submittedName>
</protein>
<dbReference type="EMBL" id="WHJG01000001">
    <property type="protein sequence ID" value="NHZ77811.1"/>
    <property type="molecule type" value="Genomic_DNA"/>
</dbReference>
<proteinExistence type="predicted"/>
<dbReference type="InterPro" id="IPR009560">
    <property type="entry name" value="DUF1176"/>
</dbReference>
<comment type="caution">
    <text evidence="2">The sequence shown here is derived from an EMBL/GenBank/DDBJ whole genome shotgun (WGS) entry which is preliminary data.</text>
</comment>
<evidence type="ECO:0000313" key="3">
    <source>
        <dbReference type="Proteomes" id="UP000621455"/>
    </source>
</evidence>
<feature type="signal peptide" evidence="1">
    <location>
        <begin position="1"/>
        <end position="20"/>
    </location>
</feature>
<keyword evidence="3" id="KW-1185">Reference proteome</keyword>
<sequence length="337" mass="36173">MKALHRIGLLLALAGGSANATDFTYGDWAVACDNTRRCEAVGYQRDGEEPAALYLRREAGPGQPVQLTLMLDTGRGNVPDQVTLTVGQVAVRDVVPEQEIDEEQAAGLIAALLKGERAEIEAGSRRWSVSLNGASAALLKMDDLQGRVGTPGALVRKGTKKEASVLPALPVPLLRAVPPARARPGDRRLLAAISKSIAKRACGGLSGDKDEDEREKERSLSRLSGNKVLLLIACGHGSYQSSSEAWIANDKPPFAAEPAILPLAGKHNDNSVVNAYFDKGELSSHEKWRATNECGSSMKWLWTGKGFALLSWETAAQCRGFPEGIALRKWIAERASK</sequence>